<gene>
    <name evidence="2" type="ORF">P5G59_06800</name>
</gene>
<evidence type="ECO:0000313" key="3">
    <source>
        <dbReference type="Proteomes" id="UP001174210"/>
    </source>
</evidence>
<accession>A0ABT8IVK7</accession>
<evidence type="ECO:0000256" key="1">
    <source>
        <dbReference type="SAM" id="Phobius"/>
    </source>
</evidence>
<keyword evidence="1" id="KW-0472">Membrane</keyword>
<proteinExistence type="predicted"/>
<organism evidence="2 3">
    <name type="scientific">Leifsonia virtsii</name>
    <dbReference type="NCBI Taxonomy" id="3035915"/>
    <lineage>
        <taxon>Bacteria</taxon>
        <taxon>Bacillati</taxon>
        <taxon>Actinomycetota</taxon>
        <taxon>Actinomycetes</taxon>
        <taxon>Micrococcales</taxon>
        <taxon>Microbacteriaceae</taxon>
        <taxon>Leifsonia</taxon>
    </lineage>
</organism>
<dbReference type="EMBL" id="JAROCB010000002">
    <property type="protein sequence ID" value="MDN4596840.1"/>
    <property type="molecule type" value="Genomic_DNA"/>
</dbReference>
<feature type="transmembrane region" description="Helical" evidence="1">
    <location>
        <begin position="57"/>
        <end position="74"/>
    </location>
</feature>
<protein>
    <recommendedName>
        <fullName evidence="4">DUF4345 domain-containing protein</fullName>
    </recommendedName>
</protein>
<dbReference type="Proteomes" id="UP001174210">
    <property type="component" value="Unassembled WGS sequence"/>
</dbReference>
<comment type="caution">
    <text evidence="2">The sequence shown here is derived from an EMBL/GenBank/DDBJ whole genome shotgun (WGS) entry which is preliminary data.</text>
</comment>
<keyword evidence="1" id="KW-1133">Transmembrane helix</keyword>
<feature type="transmembrane region" description="Helical" evidence="1">
    <location>
        <begin position="113"/>
        <end position="132"/>
    </location>
</feature>
<sequence length="139" mass="14950">MRKAQFAALALSAVLALFVGVWAYVLPQSFYDLFPGIPGPWVSVDGPFNEHLVRDVGGMYLALAAASVAGLIWRSPVAYRLLGIAWTVFGALHFVYHVLHLDHMTPVDAVGEAISLLVSLLLGVILLLPAGADRKAVTR</sequence>
<keyword evidence="3" id="KW-1185">Reference proteome</keyword>
<name>A0ABT8IVK7_9MICO</name>
<dbReference type="RefSeq" id="WP_301217239.1">
    <property type="nucleotide sequence ID" value="NZ_JAROCB010000002.1"/>
</dbReference>
<reference evidence="2" key="1">
    <citation type="submission" date="2023-03" db="EMBL/GenBank/DDBJ databases">
        <title>MT1 and MT2 Draft Genomes of Novel Species.</title>
        <authorList>
            <person name="Venkateswaran K."/>
        </authorList>
    </citation>
    <scope>NUCLEOTIDE SEQUENCE</scope>
    <source>
        <strain evidence="2">F6_8S_P_1A</strain>
    </source>
</reference>
<evidence type="ECO:0008006" key="4">
    <source>
        <dbReference type="Google" id="ProtNLM"/>
    </source>
</evidence>
<feature type="transmembrane region" description="Helical" evidence="1">
    <location>
        <begin position="81"/>
        <end position="101"/>
    </location>
</feature>
<evidence type="ECO:0000313" key="2">
    <source>
        <dbReference type="EMBL" id="MDN4596840.1"/>
    </source>
</evidence>
<keyword evidence="1" id="KW-0812">Transmembrane</keyword>